<proteinExistence type="predicted"/>
<dbReference type="AlphaFoldDB" id="A0AA93BVV1"/>
<comment type="caution">
    <text evidence="1">The sequence shown here is derived from an EMBL/GenBank/DDBJ whole genome shotgun (WGS) entry which is preliminary data.</text>
</comment>
<dbReference type="Pfam" id="PF11066">
    <property type="entry name" value="DUF2867"/>
    <property type="match status" value="1"/>
</dbReference>
<keyword evidence="2" id="KW-1185">Reference proteome</keyword>
<dbReference type="Proteomes" id="UP000284338">
    <property type="component" value="Unassembled WGS sequence"/>
</dbReference>
<accession>A0AA93BVV1</accession>
<evidence type="ECO:0000313" key="1">
    <source>
        <dbReference type="EMBL" id="RJF54793.1"/>
    </source>
</evidence>
<dbReference type="InterPro" id="IPR021295">
    <property type="entry name" value="DUF2867"/>
</dbReference>
<name>A0AA93BVV1_9GAMM</name>
<evidence type="ECO:0000313" key="2">
    <source>
        <dbReference type="Proteomes" id="UP000284338"/>
    </source>
</evidence>
<gene>
    <name evidence="1" type="ORF">D4100_17115</name>
</gene>
<organism evidence="1 2">
    <name type="scientific">Serratia inhibens</name>
    <dbReference type="NCBI Taxonomy" id="2338073"/>
    <lineage>
        <taxon>Bacteria</taxon>
        <taxon>Pseudomonadati</taxon>
        <taxon>Pseudomonadota</taxon>
        <taxon>Gammaproteobacteria</taxon>
        <taxon>Enterobacterales</taxon>
        <taxon>Yersiniaceae</taxon>
        <taxon>Serratia</taxon>
    </lineage>
</organism>
<reference evidence="1 2" key="1">
    <citation type="submission" date="2018-09" db="EMBL/GenBank/DDBJ databases">
        <title>Draft genome of a novel serratia sp. strain with antifungal activity.</title>
        <authorList>
            <person name="Dichmann S.I."/>
            <person name="Park B.P."/>
            <person name="Pathiraja D."/>
            <person name="Choi I.-G."/>
            <person name="Stougaard P."/>
            <person name="Hennessy R.C."/>
        </authorList>
    </citation>
    <scope>NUCLEOTIDE SEQUENCE [LARGE SCALE GENOMIC DNA]</scope>
    <source>
        <strain evidence="1 2">S40</strain>
    </source>
</reference>
<dbReference type="RefSeq" id="WP_119804833.1">
    <property type="nucleotide sequence ID" value="NZ_QYYG01000005.1"/>
</dbReference>
<sequence length="172" mass="19726">MNIKRKVITDKVVELPDNITLVDKHVDYLSCQCHEIPKGITAQEAYITMTSSQPKWLSMLFSIRDILGKVGGVKAVKGFNKLEKKDFEIYDKIHFFNIVEKSDDKLTLMLRDSHLDVCLCLVIVNSKLNSHTNELYLATSVKNKNFFGKLYMVPVSFMHPFIAKKLIFNINA</sequence>
<protein>
    <submittedName>
        <fullName evidence="1">DUF2867 domain-containing protein</fullName>
    </submittedName>
</protein>
<dbReference type="EMBL" id="QYYG01000005">
    <property type="protein sequence ID" value="RJF54793.1"/>
    <property type="molecule type" value="Genomic_DNA"/>
</dbReference>